<evidence type="ECO:0000256" key="1">
    <source>
        <dbReference type="SAM" id="SignalP"/>
    </source>
</evidence>
<sequence length="144" mass="14572">MRGSAMKRLAALLLPLALLACAPAPKSVPSSESVGAPQVADTATFQTVSVQDLKQAVDAGAYVLDVRTPQEFAQGHIAGAVNLPLGEVAARAGEVPGERPVYVICRSGSRSAQASGILAARGKDVINVGGGMSGWTAAGYGTVR</sequence>
<dbReference type="Proteomes" id="UP000630135">
    <property type="component" value="Unassembled WGS sequence"/>
</dbReference>
<dbReference type="Gene3D" id="3.40.250.10">
    <property type="entry name" value="Rhodanese-like domain"/>
    <property type="match status" value="1"/>
</dbReference>
<dbReference type="CDD" id="cd00158">
    <property type="entry name" value="RHOD"/>
    <property type="match status" value="1"/>
</dbReference>
<protein>
    <recommendedName>
        <fullName evidence="2">Rhodanese domain-containing protein</fullName>
    </recommendedName>
</protein>
<accession>A0ABQ2PYJ6</accession>
<dbReference type="EMBL" id="BMLZ01000030">
    <property type="protein sequence ID" value="GGP30536.1"/>
    <property type="molecule type" value="Genomic_DNA"/>
</dbReference>
<organism evidence="3 4">
    <name type="scientific">Deinococcus wulumuqiensis</name>
    <dbReference type="NCBI Taxonomy" id="980427"/>
    <lineage>
        <taxon>Bacteria</taxon>
        <taxon>Thermotogati</taxon>
        <taxon>Deinococcota</taxon>
        <taxon>Deinococci</taxon>
        <taxon>Deinococcales</taxon>
        <taxon>Deinococcaceae</taxon>
        <taxon>Deinococcus</taxon>
    </lineage>
</organism>
<dbReference type="InterPro" id="IPR050229">
    <property type="entry name" value="GlpE_sulfurtransferase"/>
</dbReference>
<dbReference type="Pfam" id="PF00581">
    <property type="entry name" value="Rhodanese"/>
    <property type="match status" value="1"/>
</dbReference>
<comment type="caution">
    <text evidence="3">The sequence shown here is derived from an EMBL/GenBank/DDBJ whole genome shotgun (WGS) entry which is preliminary data.</text>
</comment>
<evidence type="ECO:0000313" key="3">
    <source>
        <dbReference type="EMBL" id="GGP30536.1"/>
    </source>
</evidence>
<dbReference type="SMART" id="SM00450">
    <property type="entry name" value="RHOD"/>
    <property type="match status" value="1"/>
</dbReference>
<dbReference type="InterPro" id="IPR001763">
    <property type="entry name" value="Rhodanese-like_dom"/>
</dbReference>
<dbReference type="PANTHER" id="PTHR43031">
    <property type="entry name" value="FAD-DEPENDENT OXIDOREDUCTASE"/>
    <property type="match status" value="1"/>
</dbReference>
<feature type="signal peptide" evidence="1">
    <location>
        <begin position="1"/>
        <end position="22"/>
    </location>
</feature>
<dbReference type="PROSITE" id="PS50206">
    <property type="entry name" value="RHODANESE_3"/>
    <property type="match status" value="1"/>
</dbReference>
<feature type="domain" description="Rhodanese" evidence="2">
    <location>
        <begin position="57"/>
        <end position="144"/>
    </location>
</feature>
<keyword evidence="4" id="KW-1185">Reference proteome</keyword>
<reference evidence="4" key="1">
    <citation type="journal article" date="2019" name="Int. J. Syst. Evol. Microbiol.">
        <title>The Global Catalogue of Microorganisms (GCM) 10K type strain sequencing project: providing services to taxonomists for standard genome sequencing and annotation.</title>
        <authorList>
            <consortium name="The Broad Institute Genomics Platform"/>
            <consortium name="The Broad Institute Genome Sequencing Center for Infectious Disease"/>
            <person name="Wu L."/>
            <person name="Ma J."/>
        </authorList>
    </citation>
    <scope>NUCLEOTIDE SEQUENCE [LARGE SCALE GENOMIC DNA]</scope>
    <source>
        <strain evidence="4">CGMCC 1.8884</strain>
    </source>
</reference>
<keyword evidence="1" id="KW-0732">Signal</keyword>
<dbReference type="PANTHER" id="PTHR43031:SF1">
    <property type="entry name" value="PYRIDINE NUCLEOTIDE-DISULPHIDE OXIDOREDUCTASE"/>
    <property type="match status" value="1"/>
</dbReference>
<dbReference type="SUPFAM" id="SSF52821">
    <property type="entry name" value="Rhodanese/Cell cycle control phosphatase"/>
    <property type="match status" value="1"/>
</dbReference>
<dbReference type="InterPro" id="IPR036873">
    <property type="entry name" value="Rhodanese-like_dom_sf"/>
</dbReference>
<feature type="chain" id="PRO_5047359890" description="Rhodanese domain-containing protein" evidence="1">
    <location>
        <begin position="23"/>
        <end position="144"/>
    </location>
</feature>
<evidence type="ECO:0000313" key="4">
    <source>
        <dbReference type="Proteomes" id="UP000630135"/>
    </source>
</evidence>
<proteinExistence type="predicted"/>
<evidence type="ECO:0000259" key="2">
    <source>
        <dbReference type="PROSITE" id="PS50206"/>
    </source>
</evidence>
<name>A0ABQ2PYJ6_9DEIO</name>
<gene>
    <name evidence="3" type="ORF">GCM10008021_21870</name>
</gene>
<dbReference type="PROSITE" id="PS51257">
    <property type="entry name" value="PROKAR_LIPOPROTEIN"/>
    <property type="match status" value="1"/>
</dbReference>